<sequence length="85" mass="9186">MDVGSTSASLWGKITDWSTEDGWPRQKSFCDDIIPIISALSGWDSSGGCCVSLQNAPLRSARGTTLSFGLFSQQRLEETSGFSHL</sequence>
<proteinExistence type="predicted"/>
<reference evidence="1 2" key="1">
    <citation type="journal article" date="2024" name="Plant Biotechnol. J.">
        <title>Genome and CRISPR/Cas9 system of a widespread forest tree (Populus alba) in the world.</title>
        <authorList>
            <person name="Liu Y.J."/>
            <person name="Jiang P.F."/>
            <person name="Han X.M."/>
            <person name="Li X.Y."/>
            <person name="Wang H.M."/>
            <person name="Wang Y.J."/>
            <person name="Wang X.X."/>
            <person name="Zeng Q.Y."/>
        </authorList>
    </citation>
    <scope>NUCLEOTIDE SEQUENCE [LARGE SCALE GENOMIC DNA]</scope>
    <source>
        <strain evidence="2">cv. PAL-ZL1</strain>
    </source>
</reference>
<dbReference type="EMBL" id="RCHU02000008">
    <property type="protein sequence ID" value="KAL3582566.1"/>
    <property type="molecule type" value="Genomic_DNA"/>
</dbReference>
<protein>
    <submittedName>
        <fullName evidence="1">Uncharacterized protein</fullName>
    </submittedName>
</protein>
<gene>
    <name evidence="1" type="ORF">D5086_016898</name>
</gene>
<organism evidence="1 2">
    <name type="scientific">Populus alba</name>
    <name type="common">White poplar</name>
    <dbReference type="NCBI Taxonomy" id="43335"/>
    <lineage>
        <taxon>Eukaryota</taxon>
        <taxon>Viridiplantae</taxon>
        <taxon>Streptophyta</taxon>
        <taxon>Embryophyta</taxon>
        <taxon>Tracheophyta</taxon>
        <taxon>Spermatophyta</taxon>
        <taxon>Magnoliopsida</taxon>
        <taxon>eudicotyledons</taxon>
        <taxon>Gunneridae</taxon>
        <taxon>Pentapetalae</taxon>
        <taxon>rosids</taxon>
        <taxon>fabids</taxon>
        <taxon>Malpighiales</taxon>
        <taxon>Salicaceae</taxon>
        <taxon>Saliceae</taxon>
        <taxon>Populus</taxon>
    </lineage>
</organism>
<name>A0ACC4BVY2_POPAL</name>
<dbReference type="Proteomes" id="UP000309997">
    <property type="component" value="Unassembled WGS sequence"/>
</dbReference>
<evidence type="ECO:0000313" key="1">
    <source>
        <dbReference type="EMBL" id="KAL3582566.1"/>
    </source>
</evidence>
<accession>A0ACC4BVY2</accession>
<evidence type="ECO:0000313" key="2">
    <source>
        <dbReference type="Proteomes" id="UP000309997"/>
    </source>
</evidence>
<comment type="caution">
    <text evidence="1">The sequence shown here is derived from an EMBL/GenBank/DDBJ whole genome shotgun (WGS) entry which is preliminary data.</text>
</comment>
<keyword evidence="2" id="KW-1185">Reference proteome</keyword>